<evidence type="ECO:0000313" key="3">
    <source>
        <dbReference type="Proteomes" id="UP001604335"/>
    </source>
</evidence>
<feature type="region of interest" description="Disordered" evidence="1">
    <location>
        <begin position="66"/>
        <end position="87"/>
    </location>
</feature>
<gene>
    <name evidence="2" type="ORF">VPK24_05120</name>
</gene>
<evidence type="ECO:0000256" key="1">
    <source>
        <dbReference type="SAM" id="MobiDB-lite"/>
    </source>
</evidence>
<dbReference type="EMBL" id="JAZAQF010000028">
    <property type="protein sequence ID" value="MFG3817008.1"/>
    <property type="molecule type" value="Genomic_DNA"/>
</dbReference>
<dbReference type="Proteomes" id="UP001604335">
    <property type="component" value="Unassembled WGS sequence"/>
</dbReference>
<name>A0ABW7CAN9_9CYAN</name>
<feature type="compositionally biased region" description="Polar residues" evidence="1">
    <location>
        <begin position="73"/>
        <end position="87"/>
    </location>
</feature>
<dbReference type="Pfam" id="PF14105">
    <property type="entry name" value="DUF4278"/>
    <property type="match status" value="1"/>
</dbReference>
<evidence type="ECO:0000313" key="2">
    <source>
        <dbReference type="EMBL" id="MFG3817008.1"/>
    </source>
</evidence>
<dbReference type="RefSeq" id="WP_393011026.1">
    <property type="nucleotide sequence ID" value="NZ_JAZAQF010000028.1"/>
</dbReference>
<accession>A0ABW7CAN9</accession>
<sequence>MKLIYRGVRYDSTETPLPTVETGRTGRYRGLEVHFRHAESIPPQPVNDLTYRGVAYRTGAEAFAPSSVPASRPVTSPISQPLTAGSAMSTQSISARARVQMMSRHHQAAAREQLALDRAAAELGLGHLSSTFSRIQGKMQHDIAISCEPSSVAMS</sequence>
<comment type="caution">
    <text evidence="2">The sequence shown here is derived from an EMBL/GenBank/DDBJ whole genome shotgun (WGS) entry which is preliminary data.</text>
</comment>
<protein>
    <submittedName>
        <fullName evidence="2">DUF4278 domain-containing protein</fullName>
    </submittedName>
</protein>
<proteinExistence type="predicted"/>
<dbReference type="InterPro" id="IPR025458">
    <property type="entry name" value="DUF4278"/>
</dbReference>
<organism evidence="2 3">
    <name type="scientific">Limnothrix redekei LRLZ20PSL1</name>
    <dbReference type="NCBI Taxonomy" id="3112953"/>
    <lineage>
        <taxon>Bacteria</taxon>
        <taxon>Bacillati</taxon>
        <taxon>Cyanobacteriota</taxon>
        <taxon>Cyanophyceae</taxon>
        <taxon>Pseudanabaenales</taxon>
        <taxon>Pseudanabaenaceae</taxon>
        <taxon>Limnothrix</taxon>
    </lineage>
</organism>
<keyword evidence="3" id="KW-1185">Reference proteome</keyword>
<reference evidence="3" key="1">
    <citation type="journal article" date="2024" name="Algal Res.">
        <title>Biochemical, toxicological and genomic investigation of a high-biomass producing Limnothrix strain isolated from Italian shallow drinking water reservoir.</title>
        <authorList>
            <person name="Simonazzi M."/>
            <person name="Shishido T.K."/>
            <person name="Delbaje E."/>
            <person name="Wahlsten M."/>
            <person name="Fewer D.P."/>
            <person name="Sivonen K."/>
            <person name="Pezzolesi L."/>
            <person name="Pistocchi R."/>
        </authorList>
    </citation>
    <scope>NUCLEOTIDE SEQUENCE [LARGE SCALE GENOMIC DNA]</scope>
    <source>
        <strain evidence="3">LRLZ20PSL1</strain>
    </source>
</reference>